<reference evidence="2 3" key="1">
    <citation type="submission" date="2014-02" db="EMBL/GenBank/DDBJ databases">
        <title>Single nucleus genome sequencing reveals high similarity among nuclei of an endomycorrhizal fungus.</title>
        <authorList>
            <person name="Lin K."/>
            <person name="Geurts R."/>
            <person name="Zhang Z."/>
            <person name="Limpens E."/>
            <person name="Saunders D.G."/>
            <person name="Mu D."/>
            <person name="Pang E."/>
            <person name="Cao H."/>
            <person name="Cha H."/>
            <person name="Lin T."/>
            <person name="Zhou Q."/>
            <person name="Shang Y."/>
            <person name="Li Y."/>
            <person name="Ivanov S."/>
            <person name="Sharma T."/>
            <person name="Velzen R.V."/>
            <person name="Ruijter N.D."/>
            <person name="Aanen D.K."/>
            <person name="Win J."/>
            <person name="Kamoun S."/>
            <person name="Bisseling T."/>
            <person name="Huang S."/>
        </authorList>
    </citation>
    <scope>NUCLEOTIDE SEQUENCE [LARGE SCALE GENOMIC DNA]</scope>
    <source>
        <strain evidence="3">DAOM197198w</strain>
    </source>
</reference>
<accession>A0A015LHY4</accession>
<keyword evidence="1" id="KW-0175">Coiled coil</keyword>
<dbReference type="HOGENOM" id="CLU_452790_0_0_1"/>
<sequence length="485" mass="56869">MQSCFNVETKPQHPPVSFPYFYAVDESFWSLSNYIDWICKNMRILPQYKTCLDDFYDSLKWIHENMVIASYFRECAGKLIIDKELPETKELIRELKIQYERINNERYRESYKGAVKHDNDYLNDKSMDGFESTFDEPYKDTIMNEMTLKEEIMLPSSKGFNFYKDSFDYLLSSGVDVFETFHNYQAKVSKSCKFMTPAYWGILDLTNETLNGTDFTDKDIKELAQDFANSIKWESVPAEESVQEYFDNGCKRIYEIDENYETLKKLDNAIQYIKINTKGILTEEELKMSLIFPLFRGIFTSDHIQNVWGEIKVDSLNTQRVDMRSILIRTSNKFEAIYGKVVGGLQPIVVPTAHEEKRFLDKVALMIVMRDSLNDLLMKCKHVFDEQRMDIIVYGWLQVGLKLNFYAMDWRGNGMYRFGLIDQCTLPLNKNYCNMLEDTYCVLKSLENKLLETEQAVRNLFSNNVKGKCRGLVAENDPRLNLNKA</sequence>
<comment type="caution">
    <text evidence="2">The sequence shown here is derived from an EMBL/GenBank/DDBJ whole genome shotgun (WGS) entry which is preliminary data.</text>
</comment>
<gene>
    <name evidence="2" type="ORF">RirG_071160</name>
</gene>
<organism evidence="2 3">
    <name type="scientific">Rhizophagus irregularis (strain DAOM 197198w)</name>
    <name type="common">Glomus intraradices</name>
    <dbReference type="NCBI Taxonomy" id="1432141"/>
    <lineage>
        <taxon>Eukaryota</taxon>
        <taxon>Fungi</taxon>
        <taxon>Fungi incertae sedis</taxon>
        <taxon>Mucoromycota</taxon>
        <taxon>Glomeromycotina</taxon>
        <taxon>Glomeromycetes</taxon>
        <taxon>Glomerales</taxon>
        <taxon>Glomeraceae</taxon>
        <taxon>Rhizophagus</taxon>
    </lineage>
</organism>
<dbReference type="Proteomes" id="UP000022910">
    <property type="component" value="Unassembled WGS sequence"/>
</dbReference>
<evidence type="ECO:0000313" key="3">
    <source>
        <dbReference type="Proteomes" id="UP000022910"/>
    </source>
</evidence>
<evidence type="ECO:0000256" key="1">
    <source>
        <dbReference type="SAM" id="Coils"/>
    </source>
</evidence>
<proteinExistence type="predicted"/>
<dbReference type="AlphaFoldDB" id="A0A015LHY4"/>
<dbReference type="EMBL" id="JEMT01015720">
    <property type="protein sequence ID" value="EXX72241.1"/>
    <property type="molecule type" value="Genomic_DNA"/>
</dbReference>
<evidence type="ECO:0000313" key="2">
    <source>
        <dbReference type="EMBL" id="EXX72241.1"/>
    </source>
</evidence>
<protein>
    <submittedName>
        <fullName evidence="2">Uncharacterized protein</fullName>
    </submittedName>
</protein>
<dbReference type="OrthoDB" id="2446509at2759"/>
<keyword evidence="3" id="KW-1185">Reference proteome</keyword>
<feature type="coiled-coil region" evidence="1">
    <location>
        <begin position="436"/>
        <end position="463"/>
    </location>
</feature>
<name>A0A015LHY4_RHIIW</name>